<dbReference type="Proteomes" id="UP001239019">
    <property type="component" value="Unassembled WGS sequence"/>
</dbReference>
<reference evidence="8 9" key="1">
    <citation type="submission" date="2023-08" db="EMBL/GenBank/DDBJ databases">
        <title>Whole-genome sequencing of halo(alkali)philic microorganisms from hypersaline lakes.</title>
        <authorList>
            <person name="Sorokin D.Y."/>
            <person name="Abbas B."/>
            <person name="Merkel A.Y."/>
        </authorList>
    </citation>
    <scope>NUCLEOTIDE SEQUENCE [LARGE SCALE GENOMIC DNA]</scope>
    <source>
        <strain evidence="8 9">AB-CW4</strain>
    </source>
</reference>
<evidence type="ECO:0000256" key="4">
    <source>
        <dbReference type="ARBA" id="ARBA00022989"/>
    </source>
</evidence>
<feature type="transmembrane region" description="Helical" evidence="6">
    <location>
        <begin position="112"/>
        <end position="134"/>
    </location>
</feature>
<sequence>MEWLSLLPPLVAIAVAMWKREVIVALLAALFVSELLLAGFNPGGGFTGLIDRTTDVFANPNSTRILLFSLLVGALLYYIQYSGGVAAVVQMLTRGGYTTNARRAGLLPTFTGFAIFIETNMSILTSGIIARGLFDRFRMSRARLAYIIDSTCAPVAILILLNGWGAYILGLIDEFDYESPVAVLVATIPLNFYALLTLALVLYTVLTTRVHGPLKTAESRGEEIQDREDIKPTRARYMLLPVGTMIGGILFFLWLTGDGSLLAGAGAQSVLWATALAVMVAYVLLRVDGVFEHRRLVELGFQGMGRLLPVVATVLLALALGSSMRSLGTGEFVAAMLGPALPVFLLAPLTFLAGAIISFTTGTSWGTYGILIPIALPLAAAMGVPPALVLAAVMGGGVFGDHCSPISDTTIISSLGAGCDHLEHVRTQLPYALAAGLVALIAYALMGLIMT</sequence>
<dbReference type="EMBL" id="JAVDDT010000001">
    <property type="protein sequence ID" value="MDQ2068730.1"/>
    <property type="molecule type" value="Genomic_DNA"/>
</dbReference>
<keyword evidence="5 6" id="KW-0472">Membrane</keyword>
<evidence type="ECO:0000256" key="6">
    <source>
        <dbReference type="SAM" id="Phobius"/>
    </source>
</evidence>
<feature type="transmembrane region" description="Helical" evidence="6">
    <location>
        <begin position="22"/>
        <end position="44"/>
    </location>
</feature>
<dbReference type="PANTHER" id="PTHR43478">
    <property type="entry name" value="NA+/H+ ANTIPORTER-RELATED"/>
    <property type="match status" value="1"/>
</dbReference>
<feature type="transmembrane region" description="Helical" evidence="6">
    <location>
        <begin position="431"/>
        <end position="450"/>
    </location>
</feature>
<evidence type="ECO:0000256" key="3">
    <source>
        <dbReference type="ARBA" id="ARBA00022692"/>
    </source>
</evidence>
<proteinExistence type="predicted"/>
<gene>
    <name evidence="8" type="ORF">RBH19_02430</name>
</gene>
<keyword evidence="3 6" id="KW-0812">Transmembrane</keyword>
<name>A0ABU0W6U9_9GAMM</name>
<feature type="transmembrane region" description="Helical" evidence="6">
    <location>
        <begin position="65"/>
        <end position="92"/>
    </location>
</feature>
<feature type="transmembrane region" description="Helical" evidence="6">
    <location>
        <begin position="237"/>
        <end position="255"/>
    </location>
</feature>
<feature type="transmembrane region" description="Helical" evidence="6">
    <location>
        <begin position="146"/>
        <end position="169"/>
    </location>
</feature>
<comment type="subcellular location">
    <subcellularLocation>
        <location evidence="1">Cell membrane</location>
        <topology evidence="1">Multi-pass membrane protein</topology>
    </subcellularLocation>
</comment>
<evidence type="ECO:0000259" key="7">
    <source>
        <dbReference type="Pfam" id="PF03553"/>
    </source>
</evidence>
<feature type="transmembrane region" description="Helical" evidence="6">
    <location>
        <begin position="336"/>
        <end position="359"/>
    </location>
</feature>
<feature type="transmembrane region" description="Helical" evidence="6">
    <location>
        <begin position="306"/>
        <end position="324"/>
    </location>
</feature>
<accession>A0ABU0W6U9</accession>
<evidence type="ECO:0000256" key="5">
    <source>
        <dbReference type="ARBA" id="ARBA00023136"/>
    </source>
</evidence>
<organism evidence="8 9">
    <name type="scientific">Natronospira bacteriovora</name>
    <dbReference type="NCBI Taxonomy" id="3069753"/>
    <lineage>
        <taxon>Bacteria</taxon>
        <taxon>Pseudomonadati</taxon>
        <taxon>Pseudomonadota</taxon>
        <taxon>Gammaproteobacteria</taxon>
        <taxon>Natronospirales</taxon>
        <taxon>Natronospiraceae</taxon>
        <taxon>Natronospira</taxon>
    </lineage>
</organism>
<dbReference type="RefSeq" id="WP_306727209.1">
    <property type="nucleotide sequence ID" value="NZ_JAVDDT010000001.1"/>
</dbReference>
<evidence type="ECO:0000256" key="1">
    <source>
        <dbReference type="ARBA" id="ARBA00004651"/>
    </source>
</evidence>
<keyword evidence="2" id="KW-1003">Cell membrane</keyword>
<dbReference type="PANTHER" id="PTHR43478:SF1">
    <property type="entry name" value="NA+_H+ ANTIPORTER NHAC-LIKE C-TERMINAL DOMAIN-CONTAINING PROTEIN"/>
    <property type="match status" value="1"/>
</dbReference>
<feature type="transmembrane region" description="Helical" evidence="6">
    <location>
        <begin position="371"/>
        <end position="394"/>
    </location>
</feature>
<comment type="caution">
    <text evidence="8">The sequence shown here is derived from an EMBL/GenBank/DDBJ whole genome shotgun (WGS) entry which is preliminary data.</text>
</comment>
<dbReference type="InterPro" id="IPR018461">
    <property type="entry name" value="Na/H_Antiport_NhaC-like_C"/>
</dbReference>
<dbReference type="Pfam" id="PF03553">
    <property type="entry name" value="Na_H_antiporter"/>
    <property type="match status" value="1"/>
</dbReference>
<keyword evidence="9" id="KW-1185">Reference proteome</keyword>
<feature type="domain" description="Na+/H+ antiporter NhaC-like C-terminal" evidence="7">
    <location>
        <begin position="163"/>
        <end position="447"/>
    </location>
</feature>
<keyword evidence="4 6" id="KW-1133">Transmembrane helix</keyword>
<evidence type="ECO:0000256" key="2">
    <source>
        <dbReference type="ARBA" id="ARBA00022475"/>
    </source>
</evidence>
<evidence type="ECO:0000313" key="9">
    <source>
        <dbReference type="Proteomes" id="UP001239019"/>
    </source>
</evidence>
<feature type="transmembrane region" description="Helical" evidence="6">
    <location>
        <begin position="261"/>
        <end position="285"/>
    </location>
</feature>
<evidence type="ECO:0000313" key="8">
    <source>
        <dbReference type="EMBL" id="MDQ2068730.1"/>
    </source>
</evidence>
<feature type="transmembrane region" description="Helical" evidence="6">
    <location>
        <begin position="181"/>
        <end position="206"/>
    </location>
</feature>
<protein>
    <submittedName>
        <fullName evidence="8">Na+/H+ antiporter NhaC family protein</fullName>
    </submittedName>
</protein>